<dbReference type="InterPro" id="IPR001034">
    <property type="entry name" value="DeoR_HTH"/>
</dbReference>
<dbReference type="Pfam" id="PF13280">
    <property type="entry name" value="WYL"/>
    <property type="match status" value="1"/>
</dbReference>
<dbReference type="InterPro" id="IPR028349">
    <property type="entry name" value="PafC-like"/>
</dbReference>
<dbReference type="AlphaFoldDB" id="A0A2W7RAR6"/>
<dbReference type="PANTHER" id="PTHR34580:SF3">
    <property type="entry name" value="PROTEIN PAFB"/>
    <property type="match status" value="1"/>
</dbReference>
<dbReference type="InterPro" id="IPR051534">
    <property type="entry name" value="CBASS_pafABC_assoc_protein"/>
</dbReference>
<organism evidence="4 5">
    <name type="scientific">Algoriphagus chordae</name>
    <dbReference type="NCBI Taxonomy" id="237019"/>
    <lineage>
        <taxon>Bacteria</taxon>
        <taxon>Pseudomonadati</taxon>
        <taxon>Bacteroidota</taxon>
        <taxon>Cytophagia</taxon>
        <taxon>Cytophagales</taxon>
        <taxon>Cyclobacteriaceae</taxon>
        <taxon>Algoriphagus</taxon>
    </lineage>
</organism>
<evidence type="ECO:0000259" key="3">
    <source>
        <dbReference type="PROSITE" id="PS51000"/>
    </source>
</evidence>
<keyword evidence="1" id="KW-0805">Transcription regulation</keyword>
<protein>
    <submittedName>
        <fullName evidence="4">Putative DNA-binding transcriptional regulator YafY</fullName>
    </submittedName>
</protein>
<dbReference type="PROSITE" id="PS51000">
    <property type="entry name" value="HTH_DEOR_2"/>
    <property type="match status" value="1"/>
</dbReference>
<dbReference type="InterPro" id="IPR036388">
    <property type="entry name" value="WH-like_DNA-bd_sf"/>
</dbReference>
<evidence type="ECO:0000313" key="4">
    <source>
        <dbReference type="EMBL" id="PZX51299.1"/>
    </source>
</evidence>
<accession>A0A2W7RAR6</accession>
<evidence type="ECO:0000256" key="2">
    <source>
        <dbReference type="ARBA" id="ARBA00023163"/>
    </source>
</evidence>
<comment type="caution">
    <text evidence="4">The sequence shown here is derived from an EMBL/GenBank/DDBJ whole genome shotgun (WGS) entry which is preliminary data.</text>
</comment>
<dbReference type="InterPro" id="IPR013196">
    <property type="entry name" value="HTH_11"/>
</dbReference>
<feature type="domain" description="HTH deoR-type" evidence="3">
    <location>
        <begin position="23"/>
        <end position="78"/>
    </location>
</feature>
<proteinExistence type="predicted"/>
<dbReference type="PIRSF" id="PIRSF016838">
    <property type="entry name" value="PafC"/>
    <property type="match status" value="1"/>
</dbReference>
<dbReference type="Pfam" id="PF08279">
    <property type="entry name" value="HTH_11"/>
    <property type="match status" value="1"/>
</dbReference>
<keyword evidence="5" id="KW-1185">Reference proteome</keyword>
<keyword evidence="2" id="KW-0804">Transcription</keyword>
<evidence type="ECO:0000256" key="1">
    <source>
        <dbReference type="ARBA" id="ARBA00023015"/>
    </source>
</evidence>
<evidence type="ECO:0000313" key="5">
    <source>
        <dbReference type="Proteomes" id="UP000248882"/>
    </source>
</evidence>
<dbReference type="GO" id="GO:0003700">
    <property type="term" value="F:DNA-binding transcription factor activity"/>
    <property type="evidence" value="ECO:0007669"/>
    <property type="project" value="InterPro"/>
</dbReference>
<dbReference type="PROSITE" id="PS52050">
    <property type="entry name" value="WYL"/>
    <property type="match status" value="1"/>
</dbReference>
<dbReference type="SUPFAM" id="SSF46785">
    <property type="entry name" value="Winged helix' DNA-binding domain"/>
    <property type="match status" value="1"/>
</dbReference>
<reference evidence="4 5" key="1">
    <citation type="submission" date="2018-06" db="EMBL/GenBank/DDBJ databases">
        <title>Genomic Encyclopedia of Archaeal and Bacterial Type Strains, Phase II (KMG-II): from individual species to whole genera.</title>
        <authorList>
            <person name="Goeker M."/>
        </authorList>
    </citation>
    <scope>NUCLEOTIDE SEQUENCE [LARGE SCALE GENOMIC DNA]</scope>
    <source>
        <strain evidence="4 5">DSM 19830</strain>
    </source>
</reference>
<keyword evidence="4" id="KW-0238">DNA-binding</keyword>
<dbReference type="Gene3D" id="1.10.10.10">
    <property type="entry name" value="Winged helix-like DNA-binding domain superfamily/Winged helix DNA-binding domain"/>
    <property type="match status" value="1"/>
</dbReference>
<dbReference type="GO" id="GO:0003677">
    <property type="term" value="F:DNA binding"/>
    <property type="evidence" value="ECO:0007669"/>
    <property type="project" value="UniProtKB-KW"/>
</dbReference>
<dbReference type="EMBL" id="QKZT01000009">
    <property type="protein sequence ID" value="PZX51299.1"/>
    <property type="molecule type" value="Genomic_DNA"/>
</dbReference>
<dbReference type="InterPro" id="IPR036390">
    <property type="entry name" value="WH_DNA-bd_sf"/>
</dbReference>
<name>A0A2W7RAR6_9BACT</name>
<sequence length="336" mass="38795">MKDFLNFFNFLYFEAPHVFFMNRIDRLTAILTHLQSKRRVRASELAARFEVSLRTIYRDVRSLEESGVPIIGEAGQGYSLVEGYRLPPIMFSREEALALLVAEKMVEKSLDAQNSKSFKEALIKIKAVLKSTEKDFLVEVEDTIKVLKTNSSRSMNMSSKAFQLVLQAISEKKVIASTYVTFDPEHTTHRELEPVGLFHSYEQWYLMAYCRLRKDYRTFRLDRFTVLDITDISYSTAKHPSLQSYLDKIASEQKLYQIILEVPDGSLKYIANSKYNNGFVSEKRVDKLTEMTFMSSSIEGFVRWIISLGDMVLVKEPPLLRARLAELIGEIKEMQG</sequence>
<gene>
    <name evidence="4" type="ORF">LV85_02243</name>
</gene>
<dbReference type="PANTHER" id="PTHR34580">
    <property type="match status" value="1"/>
</dbReference>
<dbReference type="Proteomes" id="UP000248882">
    <property type="component" value="Unassembled WGS sequence"/>
</dbReference>
<dbReference type="InterPro" id="IPR026881">
    <property type="entry name" value="WYL_dom"/>
</dbReference>